<sequence length="1097" mass="120336">MTASMSEIDDRQMEDGGLALRALPAMMVAHYLSSAPTQPSQGGHSMHSIPEPAQTEQSAPTFLTLDDYNLVSLGYKPVLPRELRWTTLAGITITSSNVLCGIVAVYGIPLTSGGPAWATWSFLGIGLMSLIVSLCLAELVSAYPTTAGVHHWVYQLGSLQNRPFLTWIVGWITIAGSVATASSVSFYFASILGQVLNSIHRIEHTPGMLVMLHLGILSLWQLVNLLPTRGLGHMSTLSAIFAIFVTFSLVVLLLTNISIEPKHVLAPFTTVLNYSGSKSAIYASLSSCLMAAFVFCPQDNVIRLSEESLHPEQSMPWMLIGSTVFSLLIGFPLVIALNYASLVPMQGLLDEYVPAVRIILTVLGRQVGLVFMSCLLFVIFFSGMNRLSMACRVAYAFSRDGGLPKSSHWNHLHKQRRAPERVSWLVTVACMSGIFPYYWGNINAFHWIANLACVASNLSFVIPLWIRLTPEGVSHHVPGPFALRPRLSRVLHVLSIIWLLFVSIVLMFPSSIPLQARDFNYAPVALAGVLILASVAWWCKAKYGFTGGAMEKSRAVHRVPDHLREARDRSRRHSPPFLGSPRNPPPHPREAMVTPLTTIFSASDSGKLYAPRHPTQSNYSNNRYRHRQHDPSRVGNIDDSRLPSTCEALHDSSQSPCAGTVGSNECAGENDTYSYFRERSQSAITIPSYASYESPDIPGIPLSDSSEIVPRDLSNNDRTSSILESPPSVQSSTGEHNEPKDLRGDSRLSTGRFLAPSPDSLLVAYGGANRRIPEITIAPPTTASSRSSGTTPTTTSDIHFVVHDGENDGVGDRGTRRTSLGRVDPGIVSNDARLTRTNSNISSASSTSNNGSHHSRPMTVTESLFPSGINTSTETLHTDEWTRSVRMNIDKRGNRRPPTPFPVMNSDTSGDEMEAVGQESNTGLPSFPPLQLTGSAYPIPNRELQSRQRGHFSGHGWVKSSERVDNLGGPFLSTQNNEWYDLDINDDLAGSELPVGGMDPNSDADIKNRDDWYYPKGDLPQGQSRLIDVDESFDEEYNHQYPVISSRQSSHNLFKLPTMLANSTSPTVPTTVTMTMTGPRGSQITRYPYSAHDRRRV</sequence>
<accession>A0A9P6KC65</accession>
<feature type="region of interest" description="Disordered" evidence="6">
    <location>
        <begin position="605"/>
        <end position="664"/>
    </location>
</feature>
<dbReference type="PANTHER" id="PTHR45649">
    <property type="entry name" value="AMINO-ACID PERMEASE BAT1"/>
    <property type="match status" value="1"/>
</dbReference>
<feature type="compositionally biased region" description="Basic and acidic residues" evidence="6">
    <location>
        <begin position="802"/>
        <end position="815"/>
    </location>
</feature>
<organism evidence="8 9">
    <name type="scientific">Lunasporangiospora selenospora</name>
    <dbReference type="NCBI Taxonomy" id="979761"/>
    <lineage>
        <taxon>Eukaryota</taxon>
        <taxon>Fungi</taxon>
        <taxon>Fungi incertae sedis</taxon>
        <taxon>Mucoromycota</taxon>
        <taxon>Mortierellomycotina</taxon>
        <taxon>Mortierellomycetes</taxon>
        <taxon>Mortierellales</taxon>
        <taxon>Mortierellaceae</taxon>
        <taxon>Lunasporangiospora</taxon>
    </lineage>
</organism>
<dbReference type="GO" id="GO:0016020">
    <property type="term" value="C:membrane"/>
    <property type="evidence" value="ECO:0007669"/>
    <property type="project" value="UniProtKB-SubCell"/>
</dbReference>
<keyword evidence="4 7" id="KW-1133">Transmembrane helix</keyword>
<feature type="region of interest" description="Disordered" evidence="6">
    <location>
        <begin position="565"/>
        <end position="591"/>
    </location>
</feature>
<comment type="caution">
    <text evidence="8">The sequence shown here is derived from an EMBL/GenBank/DDBJ whole genome shotgun (WGS) entry which is preliminary data.</text>
</comment>
<feature type="transmembrane region" description="Helical" evidence="7">
    <location>
        <begin position="520"/>
        <end position="539"/>
    </location>
</feature>
<dbReference type="PANTHER" id="PTHR45649:SF26">
    <property type="entry name" value="OS04G0435100 PROTEIN"/>
    <property type="match status" value="1"/>
</dbReference>
<feature type="transmembrane region" description="Helical" evidence="7">
    <location>
        <begin position="422"/>
        <end position="439"/>
    </location>
</feature>
<dbReference type="EMBL" id="JAABOA010002720">
    <property type="protein sequence ID" value="KAF9579491.1"/>
    <property type="molecule type" value="Genomic_DNA"/>
</dbReference>
<feature type="region of interest" description="Disordered" evidence="6">
    <location>
        <begin position="802"/>
        <end position="875"/>
    </location>
</feature>
<protein>
    <recommendedName>
        <fullName evidence="10">Amino acid transporter</fullName>
    </recommendedName>
</protein>
<dbReference type="AlphaFoldDB" id="A0A9P6KC65"/>
<evidence type="ECO:0000256" key="2">
    <source>
        <dbReference type="ARBA" id="ARBA00022448"/>
    </source>
</evidence>
<dbReference type="Pfam" id="PF13520">
    <property type="entry name" value="AA_permease_2"/>
    <property type="match status" value="1"/>
</dbReference>
<evidence type="ECO:0000313" key="8">
    <source>
        <dbReference type="EMBL" id="KAF9579491.1"/>
    </source>
</evidence>
<evidence type="ECO:0000256" key="7">
    <source>
        <dbReference type="SAM" id="Phobius"/>
    </source>
</evidence>
<feature type="transmembrane region" description="Helical" evidence="7">
    <location>
        <begin position="487"/>
        <end position="508"/>
    </location>
</feature>
<feature type="transmembrane region" description="Helical" evidence="7">
    <location>
        <begin position="164"/>
        <end position="188"/>
    </location>
</feature>
<feature type="compositionally biased region" description="Low complexity" evidence="6">
    <location>
        <begin position="837"/>
        <end position="852"/>
    </location>
</feature>
<feature type="compositionally biased region" description="Basic and acidic residues" evidence="6">
    <location>
        <begin position="629"/>
        <end position="641"/>
    </location>
</feature>
<feature type="compositionally biased region" description="Basic and acidic residues" evidence="6">
    <location>
        <begin position="735"/>
        <end position="746"/>
    </location>
</feature>
<comment type="subcellular location">
    <subcellularLocation>
        <location evidence="1">Membrane</location>
        <topology evidence="1">Multi-pass membrane protein</topology>
    </subcellularLocation>
</comment>
<evidence type="ECO:0000256" key="1">
    <source>
        <dbReference type="ARBA" id="ARBA00004141"/>
    </source>
</evidence>
<feature type="transmembrane region" description="Helical" evidence="7">
    <location>
        <begin position="120"/>
        <end position="143"/>
    </location>
</feature>
<keyword evidence="3 7" id="KW-0812">Transmembrane</keyword>
<keyword evidence="5 7" id="KW-0472">Membrane</keyword>
<dbReference type="OrthoDB" id="2417308at2759"/>
<feature type="compositionally biased region" description="Polar residues" evidence="6">
    <location>
        <begin position="716"/>
        <end position="734"/>
    </location>
</feature>
<evidence type="ECO:0008006" key="10">
    <source>
        <dbReference type="Google" id="ProtNLM"/>
    </source>
</evidence>
<feature type="compositionally biased region" description="Polar residues" evidence="6">
    <location>
        <begin position="651"/>
        <end position="663"/>
    </location>
</feature>
<evidence type="ECO:0000256" key="3">
    <source>
        <dbReference type="ARBA" id="ARBA00022692"/>
    </source>
</evidence>
<name>A0A9P6KC65_9FUNG</name>
<dbReference type="InterPro" id="IPR002293">
    <property type="entry name" value="AA/rel_permease1"/>
</dbReference>
<evidence type="ECO:0000256" key="6">
    <source>
        <dbReference type="SAM" id="MobiDB-lite"/>
    </source>
</evidence>
<reference evidence="8" key="1">
    <citation type="journal article" date="2020" name="Fungal Divers.">
        <title>Resolving the Mortierellaceae phylogeny through synthesis of multi-gene phylogenetics and phylogenomics.</title>
        <authorList>
            <person name="Vandepol N."/>
            <person name="Liber J."/>
            <person name="Desiro A."/>
            <person name="Na H."/>
            <person name="Kennedy M."/>
            <person name="Barry K."/>
            <person name="Grigoriev I.V."/>
            <person name="Miller A.N."/>
            <person name="O'Donnell K."/>
            <person name="Stajich J.E."/>
            <person name="Bonito G."/>
        </authorList>
    </citation>
    <scope>NUCLEOTIDE SEQUENCE</scope>
    <source>
        <strain evidence="8">KOD1015</strain>
    </source>
</reference>
<evidence type="ECO:0000256" key="4">
    <source>
        <dbReference type="ARBA" id="ARBA00022989"/>
    </source>
</evidence>
<feature type="region of interest" description="Disordered" evidence="6">
    <location>
        <begin position="690"/>
        <end position="755"/>
    </location>
</feature>
<evidence type="ECO:0000313" key="9">
    <source>
        <dbReference type="Proteomes" id="UP000780801"/>
    </source>
</evidence>
<feature type="compositionally biased region" description="Polar residues" evidence="6">
    <location>
        <begin position="858"/>
        <end position="875"/>
    </location>
</feature>
<evidence type="ECO:0000256" key="5">
    <source>
        <dbReference type="ARBA" id="ARBA00023136"/>
    </source>
</evidence>
<keyword evidence="2" id="KW-0813">Transport</keyword>
<dbReference type="GO" id="GO:0022857">
    <property type="term" value="F:transmembrane transporter activity"/>
    <property type="evidence" value="ECO:0007669"/>
    <property type="project" value="InterPro"/>
</dbReference>
<proteinExistence type="predicted"/>
<feature type="transmembrane region" description="Helical" evidence="7">
    <location>
        <begin position="279"/>
        <end position="296"/>
    </location>
</feature>
<feature type="transmembrane region" description="Helical" evidence="7">
    <location>
        <begin position="239"/>
        <end position="259"/>
    </location>
</feature>
<dbReference type="Proteomes" id="UP000780801">
    <property type="component" value="Unassembled WGS sequence"/>
</dbReference>
<feature type="transmembrane region" description="Helical" evidence="7">
    <location>
        <begin position="208"/>
        <end position="227"/>
    </location>
</feature>
<feature type="transmembrane region" description="Helical" evidence="7">
    <location>
        <begin position="317"/>
        <end position="338"/>
    </location>
</feature>
<feature type="transmembrane region" description="Helical" evidence="7">
    <location>
        <begin position="358"/>
        <end position="382"/>
    </location>
</feature>
<feature type="region of interest" description="Disordered" evidence="6">
    <location>
        <begin position="890"/>
        <end position="937"/>
    </location>
</feature>
<dbReference type="Gene3D" id="1.20.1740.10">
    <property type="entry name" value="Amino acid/polyamine transporter I"/>
    <property type="match status" value="1"/>
</dbReference>
<keyword evidence="9" id="KW-1185">Reference proteome</keyword>
<gene>
    <name evidence="8" type="ORF">BGW38_004233</name>
</gene>
<feature type="transmembrane region" description="Helical" evidence="7">
    <location>
        <begin position="85"/>
        <end position="108"/>
    </location>
</feature>